<evidence type="ECO:0000259" key="5">
    <source>
        <dbReference type="PROSITE" id="PS51718"/>
    </source>
</evidence>
<dbReference type="SMART" id="SM00220">
    <property type="entry name" value="S_TKc"/>
    <property type="match status" value="1"/>
</dbReference>
<feature type="domain" description="Protein kinase" evidence="4">
    <location>
        <begin position="232"/>
        <end position="494"/>
    </location>
</feature>
<dbReference type="PANTHER" id="PTHR12984">
    <property type="entry name" value="SCY1-RELATED S/T PROTEIN KINASE-LIKE"/>
    <property type="match status" value="1"/>
</dbReference>
<dbReference type="Pfam" id="PF01031">
    <property type="entry name" value="Dynamin_M"/>
    <property type="match status" value="1"/>
</dbReference>
<dbReference type="InterPro" id="IPR030381">
    <property type="entry name" value="G_DYNAMIN_dom"/>
</dbReference>
<dbReference type="Gene3D" id="3.40.50.300">
    <property type="entry name" value="P-loop containing nucleotide triphosphate hydrolases"/>
    <property type="match status" value="1"/>
</dbReference>
<dbReference type="InterPro" id="IPR011989">
    <property type="entry name" value="ARM-like"/>
</dbReference>
<dbReference type="InterPro" id="IPR011009">
    <property type="entry name" value="Kinase-like_dom_sf"/>
</dbReference>
<dbReference type="GO" id="GO:0005524">
    <property type="term" value="F:ATP binding"/>
    <property type="evidence" value="ECO:0007669"/>
    <property type="project" value="InterPro"/>
</dbReference>
<keyword evidence="2" id="KW-0342">GTP-binding</keyword>
<reference evidence="7 8" key="2">
    <citation type="journal article" date="2016" name="Front. Microbiol.">
        <title>Genome and transcriptome sequences reveal the specific parasitism of the nematophagous Purpureocillium lilacinum 36-1.</title>
        <authorList>
            <person name="Xie J."/>
            <person name="Li S."/>
            <person name="Mo C."/>
            <person name="Xiao X."/>
            <person name="Peng D."/>
            <person name="Wang G."/>
            <person name="Xiao Y."/>
        </authorList>
    </citation>
    <scope>NUCLEOTIDE SEQUENCE [LARGE SCALE GENOMIC DNA]</scope>
    <source>
        <strain evidence="7 8">36-1</strain>
    </source>
</reference>
<sequence length="1407" mass="151676">MVHHSAKNSARVEAKRDNSPTAVARCASGCAGARTVGVWASPSHDREEDAEKSSRDAGGGIATRLPERELPQETHRPGAPQLGEGHESIHGSAVRARLPRRPAQGGLGGRAVCSKRTLDSGGRDPLEGTSSYQCPVAAPPSRLPWAGGPSTIPPVSPQGPAQAPQASRPSTGAPQLQLRPGLEAEASCHLDLERSTAVQRCVALPPIDLSRSPNTLGRAPRHCRQAMDFLKSAVASAMAQGPPFPYSFGDKVDVDESVWTLYNGTRREDGSNCSIFSFDIPSNKGRLPLAKNALKKLRTLRHPGVIKVLDTVETDSYIYIATERVVPLRWHVRRKSLSPETIKWGLHNVARTLKFINSDASAIHGSIKVGSVYTSESGEWKLGGFEVLSSVKDDESTYGSLVPDSARYAPPEIAQGGWDVIKKNPHSAVDSFNFGTLIFEVFNGDYNGRDQAGQTKNVPPTMQSSYKRLCNANPKARITVASFLDQGSRTGAFFDSPLIKLTEGIDNLGVNDLDQLSDDFPEEFFKLKVLPELIKSVEFGGGGPKALGVVLKIAAKLSNEDFEAKINPFLIRAFANPDRAIRVCLLDSLPLMIDRLSQKMVNDKIFPQIVTGFTDVQPVVREQTLKSVLVLITKLSDRTINGELLKHLAKTANDEQPGIRTNTTICLGKIARYLGTSSRSKVLIAAFTRSLRDPFVHARTAALMALGATSEYFSDEDAAARILPVVCPLLIDKEKLVREQATRAMDVYVQKVRKAAAAMPDTVLPPPQAADAQPTRMGTPQPSGSSGWTGWAISSFTNKISSAAGDMQTANGAASATNRPSSSQGLDSRKPAMASASSLHRQVVTSPQPGASGTSSPTPSAVADAFFQDDAADDAGDAWGDMGDMDENEETEATEPAKNATKAPTVTSPAPFDDAEPDFAGWLAAQAQKKKPGGKPLPKGLSKSTTTKKPTPKVAAKPVVAKKIDMKPKDTEDDDGWGDGCRTDRIGRLPSEIHSPGSTFCLSCSATRLLSPFSTFIPDRDVSHRATTLFIKPLGPSHCMPTVCSKEAVMERGLGNQAILAKIDKLRELNVGSMIPLPQLVVVGDQSSGKSSVLESLTGFSFPRATGLCTRYATQITCCRDPLPSVAISIIPRPDADDKLKAKLLAFQRQLTKIDNDELAKIFQDANAAMGIRMGSGVSTSTAGAFSEDILKIEIYGPDQDHLTVIDVPGIFRVPTPGLTTEMDIKLVENMVKRYMDNSRTIVLAVMPCNVDIATQEILKLAEAADPEGTRTMGVLTKPDLALEKATRGAVLDLVRGKRSNLKLGYYVVKNRSADDATSTLAQRTQAEKVFFSSPEWSGVVERCGVSTLKERLRHLLMKISKEEFPNVKADIDHRLRCAETALEDMGPARADHGAQRLYLGRIATRF</sequence>
<dbReference type="Proteomes" id="UP000245956">
    <property type="component" value="Unassembled WGS sequence"/>
</dbReference>
<dbReference type="GO" id="GO:0005737">
    <property type="term" value="C:cytoplasm"/>
    <property type="evidence" value="ECO:0007669"/>
    <property type="project" value="TreeGrafter"/>
</dbReference>
<dbReference type="InterPro" id="IPR001401">
    <property type="entry name" value="Dynamin_GTPase"/>
</dbReference>
<keyword evidence="7" id="KW-0418">Kinase</keyword>
<feature type="compositionally biased region" description="Polar residues" evidence="3">
    <location>
        <begin position="808"/>
        <end position="826"/>
    </location>
</feature>
<dbReference type="Pfam" id="PF00069">
    <property type="entry name" value="Pkinase"/>
    <property type="match status" value="1"/>
</dbReference>
<dbReference type="InterPro" id="IPR016024">
    <property type="entry name" value="ARM-type_fold"/>
</dbReference>
<evidence type="ECO:0000259" key="4">
    <source>
        <dbReference type="PROSITE" id="PS50011"/>
    </source>
</evidence>
<dbReference type="InterPro" id="IPR000719">
    <property type="entry name" value="Prot_kinase_dom"/>
</dbReference>
<evidence type="ECO:0000256" key="2">
    <source>
        <dbReference type="ARBA" id="ARBA00023134"/>
    </source>
</evidence>
<evidence type="ECO:0000313" key="8">
    <source>
        <dbReference type="Proteomes" id="UP000245956"/>
    </source>
</evidence>
<dbReference type="SUPFAM" id="SSF48371">
    <property type="entry name" value="ARM repeat"/>
    <property type="match status" value="1"/>
</dbReference>
<feature type="domain" description="Dynamin-type G" evidence="5">
    <location>
        <begin position="1074"/>
        <end position="1366"/>
    </location>
</feature>
<feature type="compositionally biased region" description="Polar residues" evidence="3">
    <location>
        <begin position="776"/>
        <end position="790"/>
    </location>
</feature>
<feature type="compositionally biased region" description="Polar residues" evidence="3">
    <location>
        <begin position="164"/>
        <end position="174"/>
    </location>
</feature>
<dbReference type="InterPro" id="IPR022812">
    <property type="entry name" value="Dynamin"/>
</dbReference>
<feature type="compositionally biased region" description="Basic and acidic residues" evidence="3">
    <location>
        <begin position="116"/>
        <end position="126"/>
    </location>
</feature>
<evidence type="ECO:0000313" key="7">
    <source>
        <dbReference type="EMBL" id="PWI75192.1"/>
    </source>
</evidence>
<dbReference type="Gene3D" id="1.10.510.10">
    <property type="entry name" value="Transferase(Phosphotransferase) domain 1"/>
    <property type="match status" value="1"/>
</dbReference>
<dbReference type="SMART" id="SM00053">
    <property type="entry name" value="DYNc"/>
    <property type="match status" value="1"/>
</dbReference>
<dbReference type="PRINTS" id="PR00195">
    <property type="entry name" value="DYNAMIN"/>
</dbReference>
<dbReference type="GO" id="GO:0003924">
    <property type="term" value="F:GTPase activity"/>
    <property type="evidence" value="ECO:0007669"/>
    <property type="project" value="InterPro"/>
</dbReference>
<evidence type="ECO:0000313" key="6">
    <source>
        <dbReference type="EMBL" id="KAK4089831.1"/>
    </source>
</evidence>
<feature type="compositionally biased region" description="Acidic residues" evidence="3">
    <location>
        <begin position="883"/>
        <end position="893"/>
    </location>
</feature>
<organism evidence="7 8">
    <name type="scientific">Purpureocillium lilacinum</name>
    <name type="common">Paecilomyces lilacinus</name>
    <dbReference type="NCBI Taxonomy" id="33203"/>
    <lineage>
        <taxon>Eukaryota</taxon>
        <taxon>Fungi</taxon>
        <taxon>Dikarya</taxon>
        <taxon>Ascomycota</taxon>
        <taxon>Pezizomycotina</taxon>
        <taxon>Sordariomycetes</taxon>
        <taxon>Hypocreomycetidae</taxon>
        <taxon>Hypocreales</taxon>
        <taxon>Ophiocordycipitaceae</taxon>
        <taxon>Purpureocillium</taxon>
    </lineage>
</organism>
<proteinExistence type="predicted"/>
<dbReference type="Pfam" id="PF00350">
    <property type="entry name" value="Dynamin_N"/>
    <property type="match status" value="1"/>
</dbReference>
<keyword evidence="9" id="KW-1185">Reference proteome</keyword>
<evidence type="ECO:0000256" key="1">
    <source>
        <dbReference type="ARBA" id="ARBA00022741"/>
    </source>
</evidence>
<gene>
    <name evidence="7" type="ORF">PCL_05850</name>
    <name evidence="6" type="ORF">Purlil1_5934</name>
</gene>
<dbReference type="InterPro" id="IPR027417">
    <property type="entry name" value="P-loop_NTPase"/>
</dbReference>
<keyword evidence="7" id="KW-0808">Transferase</keyword>
<dbReference type="FunFam" id="3.40.50.300:FF:001425">
    <property type="entry name" value="Dynamin GTPase, putative"/>
    <property type="match status" value="1"/>
</dbReference>
<evidence type="ECO:0000256" key="3">
    <source>
        <dbReference type="SAM" id="MobiDB-lite"/>
    </source>
</evidence>
<dbReference type="GO" id="GO:0005525">
    <property type="term" value="F:GTP binding"/>
    <property type="evidence" value="ECO:0007669"/>
    <property type="project" value="InterPro"/>
</dbReference>
<dbReference type="Gene3D" id="1.25.10.10">
    <property type="entry name" value="Leucine-rich Repeat Variant"/>
    <property type="match status" value="1"/>
</dbReference>
<dbReference type="SUPFAM" id="SSF52540">
    <property type="entry name" value="P-loop containing nucleoside triphosphate hydrolases"/>
    <property type="match status" value="1"/>
</dbReference>
<feature type="compositionally biased region" description="Low complexity" evidence="3">
    <location>
        <begin position="934"/>
        <end position="961"/>
    </location>
</feature>
<dbReference type="PANTHER" id="PTHR12984:SF3">
    <property type="entry name" value="N-TERMINAL KINASE-LIKE PROTEIN"/>
    <property type="match status" value="1"/>
</dbReference>
<dbReference type="Proteomes" id="UP001287286">
    <property type="component" value="Unassembled WGS sequence"/>
</dbReference>
<reference evidence="6" key="3">
    <citation type="submission" date="2023-11" db="EMBL/GenBank/DDBJ databases">
        <authorList>
            <person name="Beijen E."/>
            <person name="Ohm R.A."/>
        </authorList>
    </citation>
    <scope>NUCLEOTIDE SEQUENCE</scope>
    <source>
        <strain evidence="6">CBS 150709</strain>
    </source>
</reference>
<reference evidence="7" key="1">
    <citation type="submission" date="2015-05" db="EMBL/GenBank/DDBJ databases">
        <authorList>
            <person name="Wang D.B."/>
            <person name="Wang M."/>
        </authorList>
    </citation>
    <scope>NUCLEOTIDE SEQUENCE</scope>
    <source>
        <strain evidence="7">36-1</strain>
    </source>
</reference>
<name>A0A2U3EL38_PURLI</name>
<dbReference type="InterPro" id="IPR051177">
    <property type="entry name" value="CIK-Related_Protein"/>
</dbReference>
<accession>A0A2U3EL38</accession>
<dbReference type="Gene3D" id="3.30.200.20">
    <property type="entry name" value="Phosphorylase Kinase, domain 1"/>
    <property type="match status" value="1"/>
</dbReference>
<evidence type="ECO:0000313" key="9">
    <source>
        <dbReference type="Proteomes" id="UP001287286"/>
    </source>
</evidence>
<comment type="caution">
    <text evidence="7">The sequence shown here is derived from an EMBL/GenBank/DDBJ whole genome shotgun (WGS) entry which is preliminary data.</text>
</comment>
<dbReference type="EMBL" id="JAWRVI010000018">
    <property type="protein sequence ID" value="KAK4089831.1"/>
    <property type="molecule type" value="Genomic_DNA"/>
</dbReference>
<protein>
    <submittedName>
        <fullName evidence="7">Protein kinase-like protein</fullName>
    </submittedName>
</protein>
<dbReference type="InterPro" id="IPR000375">
    <property type="entry name" value="Dynamin_stalk"/>
</dbReference>
<dbReference type="CDD" id="cd08771">
    <property type="entry name" value="DLP_1"/>
    <property type="match status" value="1"/>
</dbReference>
<feature type="region of interest" description="Disordered" evidence="3">
    <location>
        <begin position="807"/>
        <end position="978"/>
    </location>
</feature>
<feature type="compositionally biased region" description="Low complexity" evidence="3">
    <location>
        <begin position="845"/>
        <end position="869"/>
    </location>
</feature>
<dbReference type="PROSITE" id="PS51718">
    <property type="entry name" value="G_DYNAMIN_2"/>
    <property type="match status" value="1"/>
</dbReference>
<dbReference type="InterPro" id="IPR045063">
    <property type="entry name" value="Dynamin_N"/>
</dbReference>
<feature type="region of interest" description="Disordered" evidence="3">
    <location>
        <begin position="759"/>
        <end position="790"/>
    </location>
</feature>
<dbReference type="PROSITE" id="PS50011">
    <property type="entry name" value="PROTEIN_KINASE_DOM"/>
    <property type="match status" value="1"/>
</dbReference>
<feature type="region of interest" description="Disordered" evidence="3">
    <location>
        <begin position="1"/>
        <end position="176"/>
    </location>
</feature>
<dbReference type="SUPFAM" id="SSF56112">
    <property type="entry name" value="Protein kinase-like (PK-like)"/>
    <property type="match status" value="1"/>
</dbReference>
<keyword evidence="1" id="KW-0547">Nucleotide-binding</keyword>
<feature type="compositionally biased region" description="Basic and acidic residues" evidence="3">
    <location>
        <begin position="65"/>
        <end position="76"/>
    </location>
</feature>
<dbReference type="EMBL" id="LCWV01000002">
    <property type="protein sequence ID" value="PWI75192.1"/>
    <property type="molecule type" value="Genomic_DNA"/>
</dbReference>
<feature type="compositionally biased region" description="Basic and acidic residues" evidence="3">
    <location>
        <begin position="43"/>
        <end position="55"/>
    </location>
</feature>
<dbReference type="GO" id="GO:0006409">
    <property type="term" value="P:tRNA export from nucleus"/>
    <property type="evidence" value="ECO:0007669"/>
    <property type="project" value="TreeGrafter"/>
</dbReference>
<reference evidence="6 9" key="4">
    <citation type="journal article" date="2024" name="Microbiol. Resour. Announc.">
        <title>Genome annotations for the ascomycete fungi Trichoderma harzianum, Trichoderma aggressivum, and Purpureocillium lilacinum.</title>
        <authorList>
            <person name="Beijen E.P.W."/>
            <person name="Ohm R.A."/>
        </authorList>
    </citation>
    <scope>NUCLEOTIDE SEQUENCE [LARGE SCALE GENOMIC DNA]</scope>
    <source>
        <strain evidence="6 9">CBS 150709</strain>
    </source>
</reference>
<dbReference type="GO" id="GO:0004672">
    <property type="term" value="F:protein kinase activity"/>
    <property type="evidence" value="ECO:0007669"/>
    <property type="project" value="InterPro"/>
</dbReference>
<feature type="compositionally biased region" description="Polar residues" evidence="3">
    <location>
        <begin position="835"/>
        <end position="844"/>
    </location>
</feature>